<dbReference type="AlphaFoldDB" id="A0A6A6IMW1"/>
<dbReference type="RefSeq" id="XP_033685914.1">
    <property type="nucleotide sequence ID" value="XM_033831512.1"/>
</dbReference>
<dbReference type="EMBL" id="ML987193">
    <property type="protein sequence ID" value="KAF2250910.1"/>
    <property type="molecule type" value="Genomic_DNA"/>
</dbReference>
<evidence type="ECO:0000256" key="5">
    <source>
        <dbReference type="ARBA" id="ARBA00022824"/>
    </source>
</evidence>
<keyword evidence="7" id="KW-0653">Protein transport</keyword>
<feature type="compositionally biased region" description="Gly residues" evidence="10">
    <location>
        <begin position="513"/>
        <end position="522"/>
    </location>
</feature>
<keyword evidence="9 11" id="KW-0472">Membrane</keyword>
<dbReference type="Pfam" id="PF09753">
    <property type="entry name" value="Use1"/>
    <property type="match status" value="1"/>
</dbReference>
<comment type="similarity">
    <text evidence="2">Belongs to the USE1 family.</text>
</comment>
<keyword evidence="14" id="KW-1185">Reference proteome</keyword>
<dbReference type="InterPro" id="IPR036063">
    <property type="entry name" value="Smr_dom_sf"/>
</dbReference>
<dbReference type="Proteomes" id="UP000800094">
    <property type="component" value="Unassembled WGS sequence"/>
</dbReference>
<keyword evidence="8 11" id="KW-1133">Transmembrane helix</keyword>
<dbReference type="SUPFAM" id="SSF160443">
    <property type="entry name" value="SMR domain-like"/>
    <property type="match status" value="1"/>
</dbReference>
<dbReference type="Pfam" id="PF01713">
    <property type="entry name" value="Smr"/>
    <property type="match status" value="1"/>
</dbReference>
<evidence type="ECO:0000256" key="2">
    <source>
        <dbReference type="ARBA" id="ARBA00007891"/>
    </source>
</evidence>
<dbReference type="InterPro" id="IPR013899">
    <property type="entry name" value="DUF1771"/>
</dbReference>
<gene>
    <name evidence="13" type="ORF">BU26DRAFT_539508</name>
</gene>
<feature type="compositionally biased region" description="Polar residues" evidence="10">
    <location>
        <begin position="171"/>
        <end position="189"/>
    </location>
</feature>
<dbReference type="Gene3D" id="3.30.1370.110">
    <property type="match status" value="1"/>
</dbReference>
<evidence type="ECO:0000256" key="7">
    <source>
        <dbReference type="ARBA" id="ARBA00022927"/>
    </source>
</evidence>
<dbReference type="InterPro" id="IPR053020">
    <property type="entry name" value="Smr_domain_protein"/>
</dbReference>
<dbReference type="SMART" id="SM01162">
    <property type="entry name" value="DUF1771"/>
    <property type="match status" value="1"/>
</dbReference>
<evidence type="ECO:0000259" key="12">
    <source>
        <dbReference type="PROSITE" id="PS50828"/>
    </source>
</evidence>
<keyword evidence="4 11" id="KW-0812">Transmembrane</keyword>
<feature type="compositionally biased region" description="Low complexity" evidence="10">
    <location>
        <begin position="526"/>
        <end position="547"/>
    </location>
</feature>
<keyword evidence="5" id="KW-0256">Endoplasmic reticulum</keyword>
<feature type="transmembrane region" description="Helical" evidence="11">
    <location>
        <begin position="271"/>
        <end position="295"/>
    </location>
</feature>
<feature type="region of interest" description="Disordered" evidence="10">
    <location>
        <begin position="499"/>
        <end position="550"/>
    </location>
</feature>
<dbReference type="PANTHER" id="PTHR47417:SF1">
    <property type="entry name" value="SMR DOMAIN-CONTAINING PROTEIN YPL199C"/>
    <property type="match status" value="1"/>
</dbReference>
<dbReference type="SMART" id="SM00463">
    <property type="entry name" value="SMR"/>
    <property type="match status" value="1"/>
</dbReference>
<comment type="subcellular location">
    <subcellularLocation>
        <location evidence="1">Endoplasmic reticulum membrane</location>
        <topology evidence="1">Single-pass type IV membrane protein</topology>
    </subcellularLocation>
</comment>
<evidence type="ECO:0000256" key="10">
    <source>
        <dbReference type="SAM" id="MobiDB-lite"/>
    </source>
</evidence>
<evidence type="ECO:0000256" key="6">
    <source>
        <dbReference type="ARBA" id="ARBA00022892"/>
    </source>
</evidence>
<evidence type="ECO:0000256" key="8">
    <source>
        <dbReference type="ARBA" id="ARBA00022989"/>
    </source>
</evidence>
<dbReference type="GeneID" id="54584842"/>
<dbReference type="Pfam" id="PF08590">
    <property type="entry name" value="DUF1771"/>
    <property type="match status" value="1"/>
</dbReference>
<dbReference type="InterPro" id="IPR019150">
    <property type="entry name" value="Vesicle_transport_protein_Use1"/>
</dbReference>
<dbReference type="PROSITE" id="PS50828">
    <property type="entry name" value="SMR"/>
    <property type="match status" value="1"/>
</dbReference>
<dbReference type="InterPro" id="IPR002625">
    <property type="entry name" value="Smr_dom"/>
</dbReference>
<dbReference type="GO" id="GO:0016192">
    <property type="term" value="P:vesicle-mediated transport"/>
    <property type="evidence" value="ECO:0007669"/>
    <property type="project" value="UniProtKB-KW"/>
</dbReference>
<evidence type="ECO:0000256" key="3">
    <source>
        <dbReference type="ARBA" id="ARBA00022448"/>
    </source>
</evidence>
<feature type="compositionally biased region" description="Acidic residues" evidence="10">
    <location>
        <begin position="101"/>
        <end position="119"/>
    </location>
</feature>
<accession>A0A6A6IMW1</accession>
<evidence type="ECO:0000256" key="1">
    <source>
        <dbReference type="ARBA" id="ARBA00004163"/>
    </source>
</evidence>
<evidence type="ECO:0000256" key="4">
    <source>
        <dbReference type="ARBA" id="ARBA00022692"/>
    </source>
</evidence>
<feature type="compositionally biased region" description="Basic and acidic residues" evidence="10">
    <location>
        <begin position="158"/>
        <end position="170"/>
    </location>
</feature>
<dbReference type="OrthoDB" id="3231855at2759"/>
<feature type="domain" description="Smr" evidence="12">
    <location>
        <begin position="421"/>
        <end position="496"/>
    </location>
</feature>
<evidence type="ECO:0000256" key="11">
    <source>
        <dbReference type="SAM" id="Phobius"/>
    </source>
</evidence>
<dbReference type="GO" id="GO:0015031">
    <property type="term" value="P:protein transport"/>
    <property type="evidence" value="ECO:0007669"/>
    <property type="project" value="UniProtKB-KW"/>
</dbReference>
<organism evidence="13 14">
    <name type="scientific">Trematosphaeria pertusa</name>
    <dbReference type="NCBI Taxonomy" id="390896"/>
    <lineage>
        <taxon>Eukaryota</taxon>
        <taxon>Fungi</taxon>
        <taxon>Dikarya</taxon>
        <taxon>Ascomycota</taxon>
        <taxon>Pezizomycotina</taxon>
        <taxon>Dothideomycetes</taxon>
        <taxon>Pleosporomycetidae</taxon>
        <taxon>Pleosporales</taxon>
        <taxon>Massarineae</taxon>
        <taxon>Trematosphaeriaceae</taxon>
        <taxon>Trematosphaeria</taxon>
    </lineage>
</organism>
<dbReference type="GO" id="GO:0005789">
    <property type="term" value="C:endoplasmic reticulum membrane"/>
    <property type="evidence" value="ECO:0007669"/>
    <property type="project" value="UniProtKB-SubCell"/>
</dbReference>
<name>A0A6A6IMW1_9PLEO</name>
<feature type="region of interest" description="Disordered" evidence="10">
    <location>
        <begin position="100"/>
        <end position="193"/>
    </location>
</feature>
<protein>
    <submittedName>
        <fullName evidence="13">DUF1771-domain-containing protein</fullName>
    </submittedName>
</protein>
<evidence type="ECO:0000313" key="13">
    <source>
        <dbReference type="EMBL" id="KAF2250910.1"/>
    </source>
</evidence>
<sequence>MGTRTRSPSGYPDPTPINLNRILSRLEHIVLVEPSPQLRKSRYERTKVGANIEYARILLLNLEHSASTLPSKSKKSALQTDLQQKRELIKQLNQRIYELNQLDDSDSDDGSVDSEEEGQDNFPSYAPAVKAEAGLEVSGTSGEGSEALQDAARSLTSELRRRGGGEKDEAATTTGSSLFPTKPTTTTGDPSAAHTEAILSHHRGEQETLTTSLLEMAKQLKQQSLHFRSTLEGDKSVLDRAVQGLDKNTQGMEAAGQRMGRLRRMTEGRGWWARLKLYAMIFGLWVVAFLIVFVGPKIRISWQRRSSASSPHSRSDNGRIRSQLNTAVVTLYIHPPLNHSSSDTEAEYDRLRDLARQEAAKRSSCLDRAHQAYESGDGARAHELSEEGKRHAAKMDQYNRQARDYIFRANNSADRVPGDTIDLHGLFVEEAEDVLEERIRAARNRGETHLHVIVGKGNHSRGHVQKIKPRVEQVCRELGLQYATEENEGRMYVNLQGGPVHGMPPPPSAPSYGAGGYPGQHHGGQPHHAGQAHHGQAQHGHQQQQQGDEVEQMVKKGLPKLFRALKGCCVVM</sequence>
<proteinExistence type="inferred from homology"/>
<dbReference type="PANTHER" id="PTHR47417">
    <property type="entry name" value="SMR DOMAIN-CONTAINING PROTEIN YPL199C"/>
    <property type="match status" value="1"/>
</dbReference>
<keyword evidence="6" id="KW-0931">ER-Golgi transport</keyword>
<dbReference type="CDD" id="cd15860">
    <property type="entry name" value="SNARE_USE1"/>
    <property type="match status" value="1"/>
</dbReference>
<evidence type="ECO:0000313" key="14">
    <source>
        <dbReference type="Proteomes" id="UP000800094"/>
    </source>
</evidence>
<evidence type="ECO:0000256" key="9">
    <source>
        <dbReference type="ARBA" id="ARBA00023136"/>
    </source>
</evidence>
<reference evidence="13" key="1">
    <citation type="journal article" date="2020" name="Stud. Mycol.">
        <title>101 Dothideomycetes genomes: a test case for predicting lifestyles and emergence of pathogens.</title>
        <authorList>
            <person name="Haridas S."/>
            <person name="Albert R."/>
            <person name="Binder M."/>
            <person name="Bloem J."/>
            <person name="Labutti K."/>
            <person name="Salamov A."/>
            <person name="Andreopoulos B."/>
            <person name="Baker S."/>
            <person name="Barry K."/>
            <person name="Bills G."/>
            <person name="Bluhm B."/>
            <person name="Cannon C."/>
            <person name="Castanera R."/>
            <person name="Culley D."/>
            <person name="Daum C."/>
            <person name="Ezra D."/>
            <person name="Gonzalez J."/>
            <person name="Henrissat B."/>
            <person name="Kuo A."/>
            <person name="Liang C."/>
            <person name="Lipzen A."/>
            <person name="Lutzoni F."/>
            <person name="Magnuson J."/>
            <person name="Mondo S."/>
            <person name="Nolan M."/>
            <person name="Ohm R."/>
            <person name="Pangilinan J."/>
            <person name="Park H.-J."/>
            <person name="Ramirez L."/>
            <person name="Alfaro M."/>
            <person name="Sun H."/>
            <person name="Tritt A."/>
            <person name="Yoshinaga Y."/>
            <person name="Zwiers L.-H."/>
            <person name="Turgeon B."/>
            <person name="Goodwin S."/>
            <person name="Spatafora J."/>
            <person name="Crous P."/>
            <person name="Grigoriev I."/>
        </authorList>
    </citation>
    <scope>NUCLEOTIDE SEQUENCE</scope>
    <source>
        <strain evidence="13">CBS 122368</strain>
    </source>
</reference>
<keyword evidence="3" id="KW-0813">Transport</keyword>